<keyword evidence="2" id="KW-1133">Transmembrane helix</keyword>
<protein>
    <submittedName>
        <fullName evidence="3">Uncharacterized protein</fullName>
    </submittedName>
</protein>
<gene>
    <name evidence="3" type="ORF">B7C62_28140</name>
</gene>
<feature type="region of interest" description="Disordered" evidence="1">
    <location>
        <begin position="66"/>
        <end position="105"/>
    </location>
</feature>
<sequence length="105" mass="10740">MSRRKGTPEEPEETVPEPSRAAGGCVLVGAALGLTAALFAALGPVAVLIVWAVGALALWRAARSVPHAANPAPPPPPEGAGNTTPQFSVLEDRPGHCTINWKEGS</sequence>
<feature type="region of interest" description="Disordered" evidence="1">
    <location>
        <begin position="1"/>
        <end position="20"/>
    </location>
</feature>
<evidence type="ECO:0000313" key="4">
    <source>
        <dbReference type="Proteomes" id="UP000192251"/>
    </source>
</evidence>
<name>A0ABC8BYX6_9ACTN</name>
<dbReference type="Proteomes" id="UP000192251">
    <property type="component" value="Chromosome"/>
</dbReference>
<keyword evidence="4" id="KW-1185">Reference proteome</keyword>
<dbReference type="KEGG" id="kab:B7C62_28140"/>
<evidence type="ECO:0000256" key="2">
    <source>
        <dbReference type="SAM" id="Phobius"/>
    </source>
</evidence>
<dbReference type="RefSeq" id="WP_084750287.1">
    <property type="nucleotide sequence ID" value="NZ_CP020563.1"/>
</dbReference>
<reference evidence="3 4" key="1">
    <citation type="submission" date="2017-04" db="EMBL/GenBank/DDBJ databases">
        <title>The complete genome sequence of Streptomyces albolongus YIM 101047, the producer of novel bafilomycins and novel odoriferous sesquiterpenoids.</title>
        <authorList>
            <person name="Yin M."/>
            <person name="Jiang Y."/>
        </authorList>
    </citation>
    <scope>NUCLEOTIDE SEQUENCE [LARGE SCALE GENOMIC DNA]</scope>
    <source>
        <strain evidence="3 4">YIM 101047</strain>
    </source>
</reference>
<dbReference type="AlphaFoldDB" id="A0ABC8BYX6"/>
<keyword evidence="2" id="KW-0472">Membrane</keyword>
<proteinExistence type="predicted"/>
<accession>A0ABC8BYX6</accession>
<keyword evidence="2" id="KW-0812">Transmembrane</keyword>
<evidence type="ECO:0000313" key="3">
    <source>
        <dbReference type="EMBL" id="ARF75694.1"/>
    </source>
</evidence>
<evidence type="ECO:0000256" key="1">
    <source>
        <dbReference type="SAM" id="MobiDB-lite"/>
    </source>
</evidence>
<feature type="transmembrane region" description="Helical" evidence="2">
    <location>
        <begin position="45"/>
        <end position="62"/>
    </location>
</feature>
<organism evidence="3 4">
    <name type="scientific">Kitasatospora albolonga</name>
    <dbReference type="NCBI Taxonomy" id="68173"/>
    <lineage>
        <taxon>Bacteria</taxon>
        <taxon>Bacillati</taxon>
        <taxon>Actinomycetota</taxon>
        <taxon>Actinomycetes</taxon>
        <taxon>Kitasatosporales</taxon>
        <taxon>Streptomycetaceae</taxon>
        <taxon>Kitasatospora</taxon>
    </lineage>
</organism>
<dbReference type="EMBL" id="CP020563">
    <property type="protein sequence ID" value="ARF75694.1"/>
    <property type="molecule type" value="Genomic_DNA"/>
</dbReference>